<dbReference type="PANTHER" id="PTHR11878:SF65">
    <property type="entry name" value="NA_CA-EXCHANGE PROTEIN, ISOFORM G"/>
    <property type="match status" value="1"/>
</dbReference>
<dbReference type="Proteomes" id="UP000249341">
    <property type="component" value="Unassembled WGS sequence"/>
</dbReference>
<dbReference type="GO" id="GO:0007154">
    <property type="term" value="P:cell communication"/>
    <property type="evidence" value="ECO:0007669"/>
    <property type="project" value="InterPro"/>
</dbReference>
<dbReference type="Gene3D" id="2.60.40.2030">
    <property type="match status" value="5"/>
</dbReference>
<sequence length="969" mass="98970">MRYQEAHAARSGSVPFTLYGKKTLQRVLSTAVAGVIGLAPAVLISSPALAANAVADDVTFTTTPVVVTEGGVAALELTWVGTTTGATPEADLTWKTETSGTATAGSDYTAVSSTLITFDGNKKATLSVTTLLDSLDEASPETINVSVYDPSGSTSVPIKTAVINITDDDPEPSYTFTANRTSVPEDGGTVRVTARLLTASGRTINIPYSTEDGTAKAGQDYVATSGTLTFAPTETEKYFDVTITDDALYEGTTPQTFVVKAGSADGVAATATPITISIVDNETTPKVGVVAASPTAVAEGQSLSYPLTLIPGSETAVTVKYGTTDTPTPLPSHGPATSGLDYTAVTPPQTVTFSPGVTAGPTAQVITKNDILDELPEDVTVALSEPSGAVIDPTKASAIGTITDQVVSLPVVSLTDASKTIAVEGNSGTKKHTVTVQLSQASGQEQKFTWAAANSGSVSAESGKDFVAGSGALTFAPGDTTKTFDVEIIGDLIDEGDSESFTITLARTAGTATGAGANTIVITDDDAKPTISLEQTDLKMPEGNGYSAALLQVNLSNPSAQGVSWTTALATDPGTATDGATLTGGQTVGADDYDIISVVSPTAQTIAAGQTSGYVLVLVKGDTVFEGDETIRLTAALNTGETDATGGPLSGTITLTNDDLAPALVVDSANAVEGDALALTGTTLGWSQSATLLNVTLAGEKHGTTAAASNNDFSPNVFSVNIPAGTDTDKKVPIGTVNIVNDPTEEPAEAIKVSGSGFGGTGTVKDGWIVIAASDGASEPTDPEEPGEEEPGKPTIATGSTTLTGTGTVTVTGKVAKGADVEFYGRPFGTEEWLKIKTAKADAEGHYSFARWIGTGYQFRTMSSELWSDILTVRVKQNPVLTVTSPSKGKLWVGVAANPKDAGQAVLVQSWVSGAWKTVYKGTTNASGAYSITSSIASGKSLTLRAFVEGDTSEGLLGNWTTSKKITIK</sequence>
<feature type="region of interest" description="Disordered" evidence="5">
    <location>
        <begin position="776"/>
        <end position="802"/>
    </location>
</feature>
<gene>
    <name evidence="7" type="ORF">B0I29_105123</name>
</gene>
<keyword evidence="1" id="KW-0732">Signal</keyword>
<dbReference type="AlphaFoldDB" id="A0A327ZCQ6"/>
<feature type="compositionally biased region" description="Low complexity" evidence="5">
    <location>
        <begin position="793"/>
        <end position="802"/>
    </location>
</feature>
<dbReference type="EMBL" id="QLMJ01000005">
    <property type="protein sequence ID" value="RAK38176.1"/>
    <property type="molecule type" value="Genomic_DNA"/>
</dbReference>
<name>A0A327ZCQ6_9ACTN</name>
<dbReference type="RefSeq" id="WP_111649301.1">
    <property type="nucleotide sequence ID" value="NZ_JACHWI010000002.1"/>
</dbReference>
<keyword evidence="3" id="KW-0106">Calcium</keyword>
<keyword evidence="4" id="KW-0813">Transport</keyword>
<proteinExistence type="predicted"/>
<keyword evidence="8" id="KW-1185">Reference proteome</keyword>
<dbReference type="GO" id="GO:0030001">
    <property type="term" value="P:metal ion transport"/>
    <property type="evidence" value="ECO:0007669"/>
    <property type="project" value="TreeGrafter"/>
</dbReference>
<dbReference type="Pfam" id="PF03160">
    <property type="entry name" value="Calx-beta"/>
    <property type="match status" value="3"/>
</dbReference>
<dbReference type="SUPFAM" id="SSF141072">
    <property type="entry name" value="CalX-like"/>
    <property type="match status" value="5"/>
</dbReference>
<dbReference type="InterPro" id="IPR051171">
    <property type="entry name" value="CaCA"/>
</dbReference>
<evidence type="ECO:0000313" key="8">
    <source>
        <dbReference type="Proteomes" id="UP000249341"/>
    </source>
</evidence>
<organism evidence="7 8">
    <name type="scientific">Actinoplanes lutulentus</name>
    <dbReference type="NCBI Taxonomy" id="1287878"/>
    <lineage>
        <taxon>Bacteria</taxon>
        <taxon>Bacillati</taxon>
        <taxon>Actinomycetota</taxon>
        <taxon>Actinomycetes</taxon>
        <taxon>Micromonosporales</taxon>
        <taxon>Micromonosporaceae</taxon>
        <taxon>Actinoplanes</taxon>
    </lineage>
</organism>
<accession>A0A327ZCQ6</accession>
<evidence type="ECO:0000259" key="6">
    <source>
        <dbReference type="SMART" id="SM00237"/>
    </source>
</evidence>
<keyword evidence="4" id="KW-0406">Ion transport</keyword>
<evidence type="ECO:0000256" key="5">
    <source>
        <dbReference type="SAM" id="MobiDB-lite"/>
    </source>
</evidence>
<reference evidence="7 8" key="1">
    <citation type="submission" date="2018-06" db="EMBL/GenBank/DDBJ databases">
        <title>Genomic Encyclopedia of Type Strains, Phase III (KMG-III): the genomes of soil and plant-associated and newly described type strains.</title>
        <authorList>
            <person name="Whitman W."/>
        </authorList>
    </citation>
    <scope>NUCLEOTIDE SEQUENCE [LARGE SCALE GENOMIC DNA]</scope>
    <source>
        <strain evidence="7 8">CGMCC 4.7090</strain>
    </source>
</reference>
<dbReference type="InterPro" id="IPR003644">
    <property type="entry name" value="Calx_beta"/>
</dbReference>
<dbReference type="SMART" id="SM00237">
    <property type="entry name" value="Calx_beta"/>
    <property type="match status" value="3"/>
</dbReference>
<feature type="domain" description="Calx-beta" evidence="6">
    <location>
        <begin position="401"/>
        <end position="506"/>
    </location>
</feature>
<evidence type="ECO:0000256" key="2">
    <source>
        <dbReference type="ARBA" id="ARBA00022737"/>
    </source>
</evidence>
<dbReference type="InterPro" id="IPR038081">
    <property type="entry name" value="CalX-like_sf"/>
</dbReference>
<feature type="domain" description="Calx-beta" evidence="6">
    <location>
        <begin position="161"/>
        <end position="262"/>
    </location>
</feature>
<dbReference type="GO" id="GO:0016020">
    <property type="term" value="C:membrane"/>
    <property type="evidence" value="ECO:0007669"/>
    <property type="project" value="InterPro"/>
</dbReference>
<feature type="domain" description="Calx-beta" evidence="6">
    <location>
        <begin position="49"/>
        <end position="148"/>
    </location>
</feature>
<keyword evidence="2" id="KW-0677">Repeat</keyword>
<evidence type="ECO:0000313" key="7">
    <source>
        <dbReference type="EMBL" id="RAK38176.1"/>
    </source>
</evidence>
<protein>
    <submittedName>
        <fullName evidence="7">Calx-beta domain-containing protein</fullName>
    </submittedName>
</protein>
<evidence type="ECO:0000256" key="4">
    <source>
        <dbReference type="ARBA" id="ARBA00023065"/>
    </source>
</evidence>
<evidence type="ECO:0000256" key="1">
    <source>
        <dbReference type="ARBA" id="ARBA00022729"/>
    </source>
</evidence>
<evidence type="ECO:0000256" key="3">
    <source>
        <dbReference type="ARBA" id="ARBA00022837"/>
    </source>
</evidence>
<dbReference type="OrthoDB" id="3279580at2"/>
<dbReference type="PANTHER" id="PTHR11878">
    <property type="entry name" value="SODIUM/CALCIUM EXCHANGER"/>
    <property type="match status" value="1"/>
</dbReference>
<comment type="caution">
    <text evidence="7">The sequence shown here is derived from an EMBL/GenBank/DDBJ whole genome shotgun (WGS) entry which is preliminary data.</text>
</comment>